<dbReference type="GO" id="GO:0032259">
    <property type="term" value="P:methylation"/>
    <property type="evidence" value="ECO:0007669"/>
    <property type="project" value="UniProtKB-KW"/>
</dbReference>
<evidence type="ECO:0000256" key="7">
    <source>
        <dbReference type="RuleBase" id="RU000416"/>
    </source>
</evidence>
<dbReference type="Pfam" id="PF00145">
    <property type="entry name" value="DNA_methylase"/>
    <property type="match status" value="1"/>
</dbReference>
<dbReference type="Gene3D" id="3.90.120.30">
    <property type="match status" value="1"/>
</dbReference>
<evidence type="ECO:0000256" key="3">
    <source>
        <dbReference type="ARBA" id="ARBA00022691"/>
    </source>
</evidence>
<accession>A0A2P8VKE8</accession>
<dbReference type="PANTHER" id="PTHR10629">
    <property type="entry name" value="CYTOSINE-SPECIFIC METHYLTRANSFERASE"/>
    <property type="match status" value="1"/>
</dbReference>
<keyword evidence="2 6" id="KW-0808">Transferase</keyword>
<dbReference type="InterPro" id="IPR001525">
    <property type="entry name" value="C5_MeTfrase"/>
</dbReference>
<dbReference type="PROSITE" id="PS00094">
    <property type="entry name" value="C5_MTASE_1"/>
    <property type="match status" value="1"/>
</dbReference>
<dbReference type="InterPro" id="IPR040743">
    <property type="entry name" value="DNA_meth_N"/>
</dbReference>
<dbReference type="Pfam" id="PF18284">
    <property type="entry name" value="DNA_meth_N"/>
    <property type="match status" value="1"/>
</dbReference>
<comment type="catalytic activity">
    <reaction evidence="5 8">
        <text>a 2'-deoxycytidine in DNA + S-adenosyl-L-methionine = a 5-methyl-2'-deoxycytidine in DNA + S-adenosyl-L-homocysteine + H(+)</text>
        <dbReference type="Rhea" id="RHEA:13681"/>
        <dbReference type="Rhea" id="RHEA-COMP:11369"/>
        <dbReference type="Rhea" id="RHEA-COMP:11370"/>
        <dbReference type="ChEBI" id="CHEBI:15378"/>
        <dbReference type="ChEBI" id="CHEBI:57856"/>
        <dbReference type="ChEBI" id="CHEBI:59789"/>
        <dbReference type="ChEBI" id="CHEBI:85452"/>
        <dbReference type="ChEBI" id="CHEBI:85454"/>
        <dbReference type="EC" id="2.1.1.37"/>
    </reaction>
</comment>
<dbReference type="GO" id="GO:0003886">
    <property type="term" value="F:DNA (cytosine-5-)-methyltransferase activity"/>
    <property type="evidence" value="ECO:0007669"/>
    <property type="project" value="UniProtKB-EC"/>
</dbReference>
<dbReference type="RefSeq" id="WP_106876777.1">
    <property type="nucleotide sequence ID" value="NZ_PYEP01000003.1"/>
</dbReference>
<feature type="active site" evidence="6">
    <location>
        <position position="183"/>
    </location>
</feature>
<evidence type="ECO:0000256" key="4">
    <source>
        <dbReference type="ARBA" id="ARBA00022747"/>
    </source>
</evidence>
<keyword evidence="4" id="KW-0680">Restriction system</keyword>
<evidence type="ECO:0000313" key="10">
    <source>
        <dbReference type="EMBL" id="PSN08012.1"/>
    </source>
</evidence>
<dbReference type="AlphaFoldDB" id="A0A2P8VKE8"/>
<comment type="similarity">
    <text evidence="6 7">Belongs to the class I-like SAM-binding methyltransferase superfamily. C5-methyltransferase family.</text>
</comment>
<dbReference type="CDD" id="cd00315">
    <property type="entry name" value="Cyt_C5_DNA_methylase"/>
    <property type="match status" value="1"/>
</dbReference>
<evidence type="ECO:0000256" key="2">
    <source>
        <dbReference type="ARBA" id="ARBA00022679"/>
    </source>
</evidence>
<dbReference type="PRINTS" id="PR00105">
    <property type="entry name" value="C5METTRFRASE"/>
</dbReference>
<dbReference type="OrthoDB" id="9813719at2"/>
<keyword evidence="1 6" id="KW-0489">Methyltransferase</keyword>
<dbReference type="GO" id="GO:0003677">
    <property type="term" value="F:DNA binding"/>
    <property type="evidence" value="ECO:0007669"/>
    <property type="project" value="TreeGrafter"/>
</dbReference>
<feature type="domain" description="DNA methylase N-terminal" evidence="9">
    <location>
        <begin position="27"/>
        <end position="81"/>
    </location>
</feature>
<dbReference type="STRING" id="1388748.GCA_000463155_02466"/>
<dbReference type="PANTHER" id="PTHR10629:SF52">
    <property type="entry name" value="DNA (CYTOSINE-5)-METHYLTRANSFERASE 1"/>
    <property type="match status" value="1"/>
</dbReference>
<protein>
    <recommendedName>
        <fullName evidence="8">Cytosine-specific methyltransferase</fullName>
        <ecNumber evidence="8">2.1.1.37</ecNumber>
    </recommendedName>
</protein>
<dbReference type="Gene3D" id="3.40.50.150">
    <property type="entry name" value="Vaccinia Virus protein VP39"/>
    <property type="match status" value="1"/>
</dbReference>
<evidence type="ECO:0000313" key="11">
    <source>
        <dbReference type="Proteomes" id="UP000240212"/>
    </source>
</evidence>
<dbReference type="REBASE" id="262861">
    <property type="entry name" value="M.Stu9917ORF7445P"/>
</dbReference>
<name>A0A2P8VKE8_9ENTR</name>
<evidence type="ECO:0000256" key="8">
    <source>
        <dbReference type="RuleBase" id="RU000417"/>
    </source>
</evidence>
<organism evidence="10 11">
    <name type="scientific">Siccibacter turicensis</name>
    <dbReference type="NCBI Taxonomy" id="357233"/>
    <lineage>
        <taxon>Bacteria</taxon>
        <taxon>Pseudomonadati</taxon>
        <taxon>Pseudomonadota</taxon>
        <taxon>Gammaproteobacteria</taxon>
        <taxon>Enterobacterales</taxon>
        <taxon>Enterobacteriaceae</taxon>
        <taxon>Siccibacter</taxon>
    </lineage>
</organism>
<gene>
    <name evidence="10" type="ORF">C7G83_07445</name>
</gene>
<dbReference type="PROSITE" id="PS51679">
    <property type="entry name" value="SAM_MT_C5"/>
    <property type="match status" value="1"/>
</dbReference>
<reference evidence="10 11" key="1">
    <citation type="submission" date="2018-03" db="EMBL/GenBank/DDBJ databases">
        <title>Draft genome sequence of the first documented clinical Siccibacter turicensis isolate in Austria.</title>
        <authorList>
            <person name="Lepuschitz S."/>
            <person name="Pekard-Amenitsch S."/>
            <person name="Haunold R."/>
            <person name="Schill S."/>
            <person name="Mach R."/>
            <person name="Allerberger F."/>
            <person name="Ruppitsch W."/>
            <person name="Forsythe S.J."/>
        </authorList>
    </citation>
    <scope>NUCLEOTIDE SEQUENCE [LARGE SCALE GENOMIC DNA]</scope>
    <source>
        <strain evidence="10 11">6100069499-17</strain>
    </source>
</reference>
<dbReference type="NCBIfam" id="TIGR00675">
    <property type="entry name" value="dcm"/>
    <property type="match status" value="1"/>
</dbReference>
<dbReference type="GO" id="GO:0009307">
    <property type="term" value="P:DNA restriction-modification system"/>
    <property type="evidence" value="ECO:0007669"/>
    <property type="project" value="UniProtKB-KW"/>
</dbReference>
<dbReference type="EMBL" id="PYEP01000003">
    <property type="protein sequence ID" value="PSN08012.1"/>
    <property type="molecule type" value="Genomic_DNA"/>
</dbReference>
<dbReference type="InterPro" id="IPR050390">
    <property type="entry name" value="C5-Methyltransferase"/>
</dbReference>
<dbReference type="Proteomes" id="UP000240212">
    <property type="component" value="Unassembled WGS sequence"/>
</dbReference>
<proteinExistence type="inferred from homology"/>
<evidence type="ECO:0000259" key="9">
    <source>
        <dbReference type="Pfam" id="PF18284"/>
    </source>
</evidence>
<evidence type="ECO:0000256" key="5">
    <source>
        <dbReference type="ARBA" id="ARBA00047422"/>
    </source>
</evidence>
<keyword evidence="3 6" id="KW-0949">S-adenosyl-L-methionine</keyword>
<sequence length="483" mass="53696">MHDKYAILDDTLALPANDAAAGHAAGLLAQVAAIYSTRHVLATLNAAGERSWSVARLKKALLTPESLPLRDAECAALAPLLPSPPAHHPDYAFRFIDLFAGIGGIRSGFEAIGGQCVFTSEWNKHAVRTYKANWYCDPAVHQFNEDIRDVTLSHRKEVSDQAAAEHIRAVVPQHDVLLAGFPCQPFSLAGVSKKNALGRAHGFACETQGTLFFDVVRVIDAHRPAMFVLENVKNLKSHDKGNTFRIIMQTLDELGYEVADAAETGRDDPKVIDGKHFLPQHRERIVLVGFRRDLNLHQGFTLRDLPTCYPAQRPAFGELLDPTVDARYILSPTLWDYLYRYALKHQAKGNGFGYGLVDPRNPASIARTLSARYYKDGAEILVDRGWDKALGEQDFNDEANQSRRPRRLTPRECARLMGFEAPGQSRFRIPVSDTQAYRQFGNSVVVPAFAAVARLLSDRIRQAVALTRGEHADGRRTRQSDPQ</sequence>
<dbReference type="InterPro" id="IPR029063">
    <property type="entry name" value="SAM-dependent_MTases_sf"/>
</dbReference>
<dbReference type="Gene3D" id="1.10.260.140">
    <property type="match status" value="1"/>
</dbReference>
<comment type="caution">
    <text evidence="10">The sequence shown here is derived from an EMBL/GenBank/DDBJ whole genome shotgun (WGS) entry which is preliminary data.</text>
</comment>
<keyword evidence="11" id="KW-1185">Reference proteome</keyword>
<dbReference type="EC" id="2.1.1.37" evidence="8"/>
<dbReference type="NCBIfam" id="NF007772">
    <property type="entry name" value="PRK10458.1"/>
    <property type="match status" value="1"/>
</dbReference>
<dbReference type="SUPFAM" id="SSF53335">
    <property type="entry name" value="S-adenosyl-L-methionine-dependent methyltransferases"/>
    <property type="match status" value="1"/>
</dbReference>
<evidence type="ECO:0000256" key="6">
    <source>
        <dbReference type="PROSITE-ProRule" id="PRU01016"/>
    </source>
</evidence>
<dbReference type="GO" id="GO:0044027">
    <property type="term" value="P:negative regulation of gene expression via chromosomal CpG island methylation"/>
    <property type="evidence" value="ECO:0007669"/>
    <property type="project" value="TreeGrafter"/>
</dbReference>
<dbReference type="InterPro" id="IPR018117">
    <property type="entry name" value="C5_DNA_meth_AS"/>
</dbReference>
<evidence type="ECO:0000256" key="1">
    <source>
        <dbReference type="ARBA" id="ARBA00022603"/>
    </source>
</evidence>